<dbReference type="PANTHER" id="PTHR38776">
    <property type="entry name" value="MLTA-INTERACTING PROTEIN-RELATED"/>
    <property type="match status" value="1"/>
</dbReference>
<dbReference type="RefSeq" id="WP_131907366.1">
    <property type="nucleotide sequence ID" value="NZ_BAAAFU010000007.1"/>
</dbReference>
<comment type="similarity">
    <text evidence="2">Belongs to the MipA/OmpV family.</text>
</comment>
<gene>
    <name evidence="7" type="ORF">EV695_3607</name>
</gene>
<keyword evidence="3 6" id="KW-0732">Signal</keyword>
<evidence type="ECO:0000256" key="4">
    <source>
        <dbReference type="ARBA" id="ARBA00023136"/>
    </source>
</evidence>
<dbReference type="EMBL" id="SMFQ01000005">
    <property type="protein sequence ID" value="TCJ82870.1"/>
    <property type="molecule type" value="Genomic_DNA"/>
</dbReference>
<evidence type="ECO:0000256" key="5">
    <source>
        <dbReference type="ARBA" id="ARBA00023237"/>
    </source>
</evidence>
<organism evidence="7 8">
    <name type="scientific">Cocleimonas flava</name>
    <dbReference type="NCBI Taxonomy" id="634765"/>
    <lineage>
        <taxon>Bacteria</taxon>
        <taxon>Pseudomonadati</taxon>
        <taxon>Pseudomonadota</taxon>
        <taxon>Gammaproteobacteria</taxon>
        <taxon>Thiotrichales</taxon>
        <taxon>Thiotrichaceae</taxon>
        <taxon>Cocleimonas</taxon>
    </lineage>
</organism>
<feature type="chain" id="PRO_5020380135" evidence="6">
    <location>
        <begin position="25"/>
        <end position="283"/>
    </location>
</feature>
<comment type="subcellular location">
    <subcellularLocation>
        <location evidence="1">Cell outer membrane</location>
    </subcellularLocation>
</comment>
<dbReference type="Pfam" id="PF06629">
    <property type="entry name" value="MipA"/>
    <property type="match status" value="1"/>
</dbReference>
<sequence>MKFFTIFQMFTLTVILVVGATASAETDKDEEGLPLWELGLGLGAVHQSYYTGTKQSRVILLPIPVPVYRGDILKSDDDGVRAQLFKNKRAKLDISMDFNAQIESDDVDLREGMDDIGNIVEFGPSFEVLLGETDNSRLHLNLPLRAIVEIGENGLDSRGFNFSPHLTYHRDLAFADNSWVAGVSLGPQFGNSDYHDIYYGVGAADATPNRAAYSTDSGYSGSRLQLTLKSNNRKRLLLGFLRYENIDGATFDDSPMVETNENLVVGFLYSHYFFKSKQRVHRK</sequence>
<accession>A0A4R1ER00</accession>
<evidence type="ECO:0000256" key="3">
    <source>
        <dbReference type="ARBA" id="ARBA00022729"/>
    </source>
</evidence>
<reference evidence="7 8" key="1">
    <citation type="submission" date="2019-03" db="EMBL/GenBank/DDBJ databases">
        <title>Genomic Encyclopedia of Type Strains, Phase IV (KMG-IV): sequencing the most valuable type-strain genomes for metagenomic binning, comparative biology and taxonomic classification.</title>
        <authorList>
            <person name="Goeker M."/>
        </authorList>
    </citation>
    <scope>NUCLEOTIDE SEQUENCE [LARGE SCALE GENOMIC DNA]</scope>
    <source>
        <strain evidence="7 8">DSM 24830</strain>
    </source>
</reference>
<evidence type="ECO:0000313" key="8">
    <source>
        <dbReference type="Proteomes" id="UP000294887"/>
    </source>
</evidence>
<dbReference type="AlphaFoldDB" id="A0A4R1ER00"/>
<evidence type="ECO:0000256" key="6">
    <source>
        <dbReference type="SAM" id="SignalP"/>
    </source>
</evidence>
<keyword evidence="8" id="KW-1185">Reference proteome</keyword>
<dbReference type="PANTHER" id="PTHR38776:SF1">
    <property type="entry name" value="MLTA-INTERACTING PROTEIN-RELATED"/>
    <property type="match status" value="1"/>
</dbReference>
<feature type="signal peptide" evidence="6">
    <location>
        <begin position="1"/>
        <end position="24"/>
    </location>
</feature>
<name>A0A4R1ER00_9GAMM</name>
<proteinExistence type="inferred from homology"/>
<evidence type="ECO:0000313" key="7">
    <source>
        <dbReference type="EMBL" id="TCJ82870.1"/>
    </source>
</evidence>
<keyword evidence="4" id="KW-0472">Membrane</keyword>
<dbReference type="Proteomes" id="UP000294887">
    <property type="component" value="Unassembled WGS sequence"/>
</dbReference>
<dbReference type="InterPro" id="IPR010583">
    <property type="entry name" value="MipA"/>
</dbReference>
<evidence type="ECO:0000256" key="1">
    <source>
        <dbReference type="ARBA" id="ARBA00004442"/>
    </source>
</evidence>
<keyword evidence="5" id="KW-0998">Cell outer membrane</keyword>
<evidence type="ECO:0000256" key="2">
    <source>
        <dbReference type="ARBA" id="ARBA00005722"/>
    </source>
</evidence>
<protein>
    <submittedName>
        <fullName evidence="7">Outer membrane scaffolding protein for murein synthesis (MipA/OmpV family)</fullName>
    </submittedName>
</protein>
<comment type="caution">
    <text evidence="7">The sequence shown here is derived from an EMBL/GenBank/DDBJ whole genome shotgun (WGS) entry which is preliminary data.</text>
</comment>
<dbReference type="OrthoDB" id="5290976at2"/>
<dbReference type="GO" id="GO:0009279">
    <property type="term" value="C:cell outer membrane"/>
    <property type="evidence" value="ECO:0007669"/>
    <property type="project" value="UniProtKB-SubCell"/>
</dbReference>